<dbReference type="SUPFAM" id="SSF74942">
    <property type="entry name" value="YhbC-like, C-terminal domain"/>
    <property type="match status" value="1"/>
</dbReference>
<evidence type="ECO:0000256" key="2">
    <source>
        <dbReference type="ARBA" id="ARBA00022517"/>
    </source>
</evidence>
<dbReference type="AlphaFoldDB" id="A0A3B1BZY1"/>
<dbReference type="InterPro" id="IPR028989">
    <property type="entry name" value="RimP_N"/>
</dbReference>
<reference evidence="5" key="1">
    <citation type="submission" date="2018-06" db="EMBL/GenBank/DDBJ databases">
        <authorList>
            <person name="Zhirakovskaya E."/>
        </authorList>
    </citation>
    <scope>NUCLEOTIDE SEQUENCE</scope>
</reference>
<name>A0A3B1BZY1_9ZZZZ</name>
<dbReference type="SUPFAM" id="SSF75420">
    <property type="entry name" value="YhbC-like, N-terminal domain"/>
    <property type="match status" value="1"/>
</dbReference>
<dbReference type="InterPro" id="IPR028998">
    <property type="entry name" value="RimP_C"/>
</dbReference>
<gene>
    <name evidence="5" type="ORF">MNBD_NITROSPINAE02-1752</name>
</gene>
<sequence>MNAGELERIRAAARPVVVAEGYELVDVEIKGGPNTRVIALYIDKEGGVTHEDCAQISSQVGLVFEAEETIRSAYTMEVSSPGLTRALKRPADFIREKGKLAQLKLRAPVGKSNNLLVTIDDADENKVTVTVKDSGEKATLDYSDIARANLEIEF</sequence>
<keyword evidence="1" id="KW-0963">Cytoplasm</keyword>
<organism evidence="5">
    <name type="scientific">hydrothermal vent metagenome</name>
    <dbReference type="NCBI Taxonomy" id="652676"/>
    <lineage>
        <taxon>unclassified sequences</taxon>
        <taxon>metagenomes</taxon>
        <taxon>ecological metagenomes</taxon>
    </lineage>
</organism>
<dbReference type="InterPro" id="IPR003728">
    <property type="entry name" value="Ribosome_maturation_RimP"/>
</dbReference>
<dbReference type="GO" id="GO:0000028">
    <property type="term" value="P:ribosomal small subunit assembly"/>
    <property type="evidence" value="ECO:0007669"/>
    <property type="project" value="TreeGrafter"/>
</dbReference>
<dbReference type="InterPro" id="IPR036847">
    <property type="entry name" value="RimP_C_sf"/>
</dbReference>
<dbReference type="InterPro" id="IPR035956">
    <property type="entry name" value="RimP_N_sf"/>
</dbReference>
<dbReference type="Gene3D" id="2.30.30.180">
    <property type="entry name" value="Ribosome maturation factor RimP, C-terminal domain"/>
    <property type="match status" value="1"/>
</dbReference>
<accession>A0A3B1BZY1</accession>
<proteinExistence type="inferred from homology"/>
<dbReference type="CDD" id="cd01734">
    <property type="entry name" value="YlxS_C"/>
    <property type="match status" value="1"/>
</dbReference>
<feature type="domain" description="Ribosome maturation factor RimP N-terminal" evidence="3">
    <location>
        <begin position="14"/>
        <end position="83"/>
    </location>
</feature>
<dbReference type="Gene3D" id="3.30.300.70">
    <property type="entry name" value="RimP-like superfamily, N-terminal"/>
    <property type="match status" value="1"/>
</dbReference>
<evidence type="ECO:0000259" key="4">
    <source>
        <dbReference type="Pfam" id="PF17384"/>
    </source>
</evidence>
<dbReference type="Pfam" id="PF02576">
    <property type="entry name" value="RimP_N"/>
    <property type="match status" value="1"/>
</dbReference>
<evidence type="ECO:0000259" key="3">
    <source>
        <dbReference type="Pfam" id="PF02576"/>
    </source>
</evidence>
<keyword evidence="2" id="KW-0690">Ribosome biogenesis</keyword>
<dbReference type="HAMAP" id="MF_01077">
    <property type="entry name" value="RimP"/>
    <property type="match status" value="1"/>
</dbReference>
<evidence type="ECO:0000313" key="5">
    <source>
        <dbReference type="EMBL" id="VAX23866.1"/>
    </source>
</evidence>
<dbReference type="PANTHER" id="PTHR33867:SF1">
    <property type="entry name" value="RIBOSOME MATURATION FACTOR RIMP"/>
    <property type="match status" value="1"/>
</dbReference>
<feature type="domain" description="Ribosome maturation factor RimP C-terminal" evidence="4">
    <location>
        <begin position="87"/>
        <end position="154"/>
    </location>
</feature>
<dbReference type="PANTHER" id="PTHR33867">
    <property type="entry name" value="RIBOSOME MATURATION FACTOR RIMP"/>
    <property type="match status" value="1"/>
</dbReference>
<evidence type="ECO:0000256" key="1">
    <source>
        <dbReference type="ARBA" id="ARBA00022490"/>
    </source>
</evidence>
<protein>
    <submittedName>
        <fullName evidence="5">FIG000325: clustered with transcription termination protein NusA</fullName>
    </submittedName>
</protein>
<dbReference type="EMBL" id="UOGE01000090">
    <property type="protein sequence ID" value="VAX23866.1"/>
    <property type="molecule type" value="Genomic_DNA"/>
</dbReference>
<dbReference type="GO" id="GO:0006412">
    <property type="term" value="P:translation"/>
    <property type="evidence" value="ECO:0007669"/>
    <property type="project" value="TreeGrafter"/>
</dbReference>
<dbReference type="GO" id="GO:0005829">
    <property type="term" value="C:cytosol"/>
    <property type="evidence" value="ECO:0007669"/>
    <property type="project" value="TreeGrafter"/>
</dbReference>
<dbReference type="Pfam" id="PF17384">
    <property type="entry name" value="DUF150_C"/>
    <property type="match status" value="1"/>
</dbReference>